<dbReference type="EMBL" id="CP003587">
    <property type="protein sequence ID" value="AGY58445.1"/>
    <property type="molecule type" value="Genomic_DNA"/>
</dbReference>
<dbReference type="HOGENOM" id="CLU_2273379_0_0_3"/>
<reference evidence="1 2" key="1">
    <citation type="journal article" date="2013" name="PLoS ONE">
        <title>Cultivation and Complete Genome Sequencing of Gloeobacter kilaueensis sp. nov., from a Lava Cave in Kilauea Caldera, Hawai'i.</title>
        <authorList>
            <person name="Saw J.H."/>
            <person name="Schatz M."/>
            <person name="Brown M.V."/>
            <person name="Kunkel D.D."/>
            <person name="Foster J.S."/>
            <person name="Shick H."/>
            <person name="Christensen S."/>
            <person name="Hou S."/>
            <person name="Wan X."/>
            <person name="Donachie S.P."/>
        </authorList>
    </citation>
    <scope>NUCLEOTIDE SEQUENCE [LARGE SCALE GENOMIC DNA]</scope>
    <source>
        <strain evidence="2">JS</strain>
    </source>
</reference>
<organism evidence="1 2">
    <name type="scientific">Gloeobacter kilaueensis (strain ATCC BAA-2537 / CCAP 1431/1 / ULC 316 / JS1)</name>
    <dbReference type="NCBI Taxonomy" id="1183438"/>
    <lineage>
        <taxon>Bacteria</taxon>
        <taxon>Bacillati</taxon>
        <taxon>Cyanobacteriota</taxon>
        <taxon>Cyanophyceae</taxon>
        <taxon>Gloeobacterales</taxon>
        <taxon>Gloeobacteraceae</taxon>
        <taxon>Gloeobacter</taxon>
    </lineage>
</organism>
<keyword evidence="2" id="KW-1185">Reference proteome</keyword>
<dbReference type="AlphaFoldDB" id="U5QLA4"/>
<evidence type="ECO:0000313" key="1">
    <source>
        <dbReference type="EMBL" id="AGY58445.1"/>
    </source>
</evidence>
<proteinExistence type="predicted"/>
<accession>U5QLA4</accession>
<sequence length="102" mass="11551">MHWKGLVNHAISSTRLYTISCIVQMVIGLMDQYGHCYASAATIAQYADCSHSTFWRQWPDIEFAGLLTMQKRTAGPSFIYLGVALIDRMQGVVRDIRLDNQP</sequence>
<gene>
    <name evidence="1" type="ORF">GKIL_2199</name>
</gene>
<dbReference type="KEGG" id="glj:GKIL_2199"/>
<protein>
    <submittedName>
        <fullName evidence="1">Uncharacterized protein</fullName>
    </submittedName>
</protein>
<name>U5QLA4_GLOK1</name>
<dbReference type="Proteomes" id="UP000017396">
    <property type="component" value="Chromosome"/>
</dbReference>
<evidence type="ECO:0000313" key="2">
    <source>
        <dbReference type="Proteomes" id="UP000017396"/>
    </source>
</evidence>